<dbReference type="PANTHER" id="PTHR24421:SF61">
    <property type="entry name" value="OXYGEN SENSOR HISTIDINE KINASE NREB"/>
    <property type="match status" value="1"/>
</dbReference>
<dbReference type="Pfam" id="PF02518">
    <property type="entry name" value="HATPase_c"/>
    <property type="match status" value="1"/>
</dbReference>
<gene>
    <name evidence="6" type="ORF">G7070_03415</name>
</gene>
<dbReference type="InterPro" id="IPR050482">
    <property type="entry name" value="Sensor_HK_TwoCompSys"/>
</dbReference>
<dbReference type="KEGG" id="prv:G7070_03415"/>
<feature type="transmembrane region" description="Helical" evidence="4">
    <location>
        <begin position="341"/>
        <end position="359"/>
    </location>
</feature>
<feature type="transmembrane region" description="Helical" evidence="4">
    <location>
        <begin position="84"/>
        <end position="101"/>
    </location>
</feature>
<feature type="transmembrane region" description="Helical" evidence="4">
    <location>
        <begin position="445"/>
        <end position="465"/>
    </location>
</feature>
<proteinExistence type="predicted"/>
<dbReference type="SUPFAM" id="SSF55874">
    <property type="entry name" value="ATPase domain of HSP90 chaperone/DNA topoisomerase II/histidine kinase"/>
    <property type="match status" value="1"/>
</dbReference>
<dbReference type="RefSeq" id="WP_166231974.1">
    <property type="nucleotide sequence ID" value="NZ_CP049865.1"/>
</dbReference>
<evidence type="ECO:0000256" key="4">
    <source>
        <dbReference type="SAM" id="Phobius"/>
    </source>
</evidence>
<dbReference type="InterPro" id="IPR003594">
    <property type="entry name" value="HATPase_dom"/>
</dbReference>
<feature type="domain" description="Histidine kinase/HSP90-like ATPase" evidence="5">
    <location>
        <begin position="221"/>
        <end position="319"/>
    </location>
</feature>
<keyword evidence="4" id="KW-0472">Membrane</keyword>
<feature type="transmembrane region" description="Helical" evidence="4">
    <location>
        <begin position="35"/>
        <end position="64"/>
    </location>
</feature>
<keyword evidence="4" id="KW-0812">Transmembrane</keyword>
<evidence type="ECO:0000313" key="7">
    <source>
        <dbReference type="Proteomes" id="UP000501058"/>
    </source>
</evidence>
<evidence type="ECO:0000313" key="6">
    <source>
        <dbReference type="EMBL" id="QIK71505.1"/>
    </source>
</evidence>
<feature type="transmembrane region" description="Helical" evidence="4">
    <location>
        <begin position="365"/>
        <end position="383"/>
    </location>
</feature>
<dbReference type="PANTHER" id="PTHR24421">
    <property type="entry name" value="NITRATE/NITRITE SENSOR PROTEIN NARX-RELATED"/>
    <property type="match status" value="1"/>
</dbReference>
<protein>
    <recommendedName>
        <fullName evidence="5">Histidine kinase/HSP90-like ATPase domain-containing protein</fullName>
    </recommendedName>
</protein>
<dbReference type="EMBL" id="CP049865">
    <property type="protein sequence ID" value="QIK71505.1"/>
    <property type="molecule type" value="Genomic_DNA"/>
</dbReference>
<name>A0A6G7Y3W3_9ACTN</name>
<dbReference type="AlphaFoldDB" id="A0A6G7Y3W3"/>
<dbReference type="SMART" id="SM00387">
    <property type="entry name" value="HATPase_c"/>
    <property type="match status" value="1"/>
</dbReference>
<evidence type="ECO:0000259" key="5">
    <source>
        <dbReference type="SMART" id="SM00387"/>
    </source>
</evidence>
<keyword evidence="1" id="KW-0808">Transferase</keyword>
<evidence type="ECO:0000256" key="2">
    <source>
        <dbReference type="ARBA" id="ARBA00022777"/>
    </source>
</evidence>
<dbReference type="GO" id="GO:0000160">
    <property type="term" value="P:phosphorelay signal transduction system"/>
    <property type="evidence" value="ECO:0007669"/>
    <property type="project" value="UniProtKB-KW"/>
</dbReference>
<accession>A0A6G7Y3W3</accession>
<feature type="transmembrane region" description="Helical" evidence="4">
    <location>
        <begin position="395"/>
        <end position="413"/>
    </location>
</feature>
<evidence type="ECO:0000256" key="1">
    <source>
        <dbReference type="ARBA" id="ARBA00022679"/>
    </source>
</evidence>
<dbReference type="InterPro" id="IPR036890">
    <property type="entry name" value="HATPase_C_sf"/>
</dbReference>
<dbReference type="Gene3D" id="3.30.565.10">
    <property type="entry name" value="Histidine kinase-like ATPase, C-terminal domain"/>
    <property type="match status" value="1"/>
</dbReference>
<sequence>MPATMYAGAISVGLITWPFAWEGQAAAQAPWFWPCIGAAAVVLCIAWNAGVAATAAVVNAALYLAVRTTPSGGHLSTAAAVQDALAVGVQPLLIVILFAYMRRQSVLVDARLAEARRQESEAALSASLETRRSQLDAVVHDHVMTALVAAARSAGPHDAHVTDLAEQAVARVEAQAVRQTAAGAFSPTSVEHLLAEAALSAGPLTRIAGSVDPTAPMVPQQAARALAQATREAVLNAEKHADADTVTLRICISAVEDAVVVRVEVRDDGVGFDTAQVSTHRLGIRVSLRERMRAVGGDAEVTSAPGAGTTVVLEWSGGEPATTPAAEHPLLGAVSLRPIELILGLNLLVIALTGLLGVGATPRPWLLPAAAATLLVSGWIALVRFGQDRLSIPRAALVMVGGLATTLLGLGALPSETWSIHETWFVSGISLLVVLLLSGARRVPAWSLAFATVALLLGAAWFFGMPVWLEIVIAAEPIAWLVIAEMLLVWLDRIQDDLESARRQAEDASATNADAFAGLVMREVWLADLDEQFGGMLDRLRDPAHVITTADREECLALEGRLRDGIKAANLAGPALAAAVMAARLRGIDVTLVDNRGSSLEGGVRRAVTRHLVEAVNAARDGRIVARTAPEGYAEAVTIVQADAQGSTLTKVLNDGTIVVSQT</sequence>
<keyword evidence="2" id="KW-0418">Kinase</keyword>
<evidence type="ECO:0000256" key="3">
    <source>
        <dbReference type="ARBA" id="ARBA00023012"/>
    </source>
</evidence>
<feature type="transmembrane region" description="Helical" evidence="4">
    <location>
        <begin position="419"/>
        <end position="438"/>
    </location>
</feature>
<organism evidence="6 7">
    <name type="scientific">Propioniciclava coleopterorum</name>
    <dbReference type="NCBI Taxonomy" id="2714937"/>
    <lineage>
        <taxon>Bacteria</taxon>
        <taxon>Bacillati</taxon>
        <taxon>Actinomycetota</taxon>
        <taxon>Actinomycetes</taxon>
        <taxon>Propionibacteriales</taxon>
        <taxon>Propionibacteriaceae</taxon>
        <taxon>Propioniciclava</taxon>
    </lineage>
</organism>
<feature type="transmembrane region" description="Helical" evidence="4">
    <location>
        <begin position="6"/>
        <end position="23"/>
    </location>
</feature>
<keyword evidence="7" id="KW-1185">Reference proteome</keyword>
<dbReference type="Proteomes" id="UP000501058">
    <property type="component" value="Chromosome"/>
</dbReference>
<keyword evidence="3" id="KW-0902">Two-component regulatory system</keyword>
<dbReference type="GO" id="GO:0016301">
    <property type="term" value="F:kinase activity"/>
    <property type="evidence" value="ECO:0007669"/>
    <property type="project" value="UniProtKB-KW"/>
</dbReference>
<keyword evidence="4" id="KW-1133">Transmembrane helix</keyword>
<reference evidence="6 7" key="1">
    <citation type="submission" date="2020-03" db="EMBL/GenBank/DDBJ databases">
        <title>Propioniciclava sp. nov., isolated from Hydrophilus acuminatus.</title>
        <authorList>
            <person name="Hyun D.-W."/>
            <person name="Bae J.-W."/>
        </authorList>
    </citation>
    <scope>NUCLEOTIDE SEQUENCE [LARGE SCALE GENOMIC DNA]</scope>
    <source>
        <strain evidence="6 7">HDW11</strain>
    </source>
</reference>